<organism evidence="3 4">
    <name type="scientific">Vibrio natriegens NBRC 15636 = ATCC 14048 = DSM 759</name>
    <dbReference type="NCBI Taxonomy" id="1219067"/>
    <lineage>
        <taxon>Bacteria</taxon>
        <taxon>Pseudomonadati</taxon>
        <taxon>Pseudomonadota</taxon>
        <taxon>Gammaproteobacteria</taxon>
        <taxon>Vibrionales</taxon>
        <taxon>Vibrionaceae</taxon>
        <taxon>Vibrio</taxon>
    </lineage>
</organism>
<gene>
    <name evidence="3" type="ORF">BA890_16175</name>
</gene>
<evidence type="ECO:0000313" key="4">
    <source>
        <dbReference type="Proteomes" id="UP000092741"/>
    </source>
</evidence>
<dbReference type="Proteomes" id="UP000092741">
    <property type="component" value="Chromosome 2"/>
</dbReference>
<evidence type="ECO:0000259" key="2">
    <source>
        <dbReference type="PROSITE" id="PS50076"/>
    </source>
</evidence>
<dbReference type="AlphaFoldDB" id="A0AAN0Y5L7"/>
<dbReference type="Gene3D" id="1.10.287.110">
    <property type="entry name" value="DnaJ domain"/>
    <property type="match status" value="1"/>
</dbReference>
<protein>
    <submittedName>
        <fullName evidence="3">Molecular chaperone DnaJ</fullName>
    </submittedName>
</protein>
<sequence length="218" mass="25569">MLSAFFVSTFKEGKLALQSEINQYGEIDNPLLWPILEILGKHPSGWKVHTLASQLRELGYIHQFDPSPDKDLFKRNFLIMNALYLLQEHLYPEQWLCVEAMNISLIGDADSSLNAIDHLDPLREYYLNWTHFEASESEVRGLLKEFWQTYQRYIGGHSISDMDKSKALALFELESSATQEEVRKRWRKLAFRWHPDCEGGDADRFRMLCKAWNVLRDK</sequence>
<dbReference type="GeneID" id="70915258"/>
<feature type="domain" description="J" evidence="2">
    <location>
        <begin position="166"/>
        <end position="218"/>
    </location>
</feature>
<dbReference type="SUPFAM" id="SSF46565">
    <property type="entry name" value="Chaperone J-domain"/>
    <property type="match status" value="1"/>
</dbReference>
<dbReference type="PROSITE" id="PS50076">
    <property type="entry name" value="DNAJ_2"/>
    <property type="match status" value="1"/>
</dbReference>
<evidence type="ECO:0000313" key="3">
    <source>
        <dbReference type="EMBL" id="ANQ14294.1"/>
    </source>
</evidence>
<dbReference type="CDD" id="cd06257">
    <property type="entry name" value="DnaJ"/>
    <property type="match status" value="1"/>
</dbReference>
<dbReference type="SMART" id="SM00271">
    <property type="entry name" value="DnaJ"/>
    <property type="match status" value="1"/>
</dbReference>
<keyword evidence="1" id="KW-0143">Chaperone</keyword>
<dbReference type="InterPro" id="IPR021059">
    <property type="entry name" value="DnaJ-related_N"/>
</dbReference>
<dbReference type="Pfam" id="PF12339">
    <property type="entry name" value="DNAJ_related"/>
    <property type="match status" value="1"/>
</dbReference>
<dbReference type="RefSeq" id="WP_020334899.1">
    <property type="nucleotide sequence ID" value="NZ_ATFJ01000032.1"/>
</dbReference>
<dbReference type="InterPro" id="IPR001623">
    <property type="entry name" value="DnaJ_domain"/>
</dbReference>
<proteinExistence type="predicted"/>
<reference evidence="3 4" key="1">
    <citation type="submission" date="2016-07" db="EMBL/GenBank/DDBJ databases">
        <title>Developing Vibrio natriegens as a novel, fast-growing host for biotechnology.</title>
        <authorList>
            <person name="Weinstock M.T."/>
            <person name="Hesek E.D."/>
            <person name="Wilson C.M."/>
            <person name="Gibson D.G."/>
        </authorList>
    </citation>
    <scope>NUCLEOTIDE SEQUENCE [LARGE SCALE GENOMIC DNA]</scope>
    <source>
        <strain evidence="3 4">ATCC 14048</strain>
    </source>
</reference>
<dbReference type="EMBL" id="CP016346">
    <property type="protein sequence ID" value="ANQ14294.1"/>
    <property type="molecule type" value="Genomic_DNA"/>
</dbReference>
<dbReference type="Pfam" id="PF00226">
    <property type="entry name" value="DnaJ"/>
    <property type="match status" value="1"/>
</dbReference>
<keyword evidence="4" id="KW-1185">Reference proteome</keyword>
<name>A0AAN0Y5L7_VIBNA</name>
<evidence type="ECO:0000256" key="1">
    <source>
        <dbReference type="ARBA" id="ARBA00023186"/>
    </source>
</evidence>
<dbReference type="InterPro" id="IPR036869">
    <property type="entry name" value="J_dom_sf"/>
</dbReference>
<accession>A0AAN0Y5L7</accession>